<organism evidence="2 3">
    <name type="scientific">Gloeobacter violaceus (strain ATCC 29082 / PCC 7421)</name>
    <dbReference type="NCBI Taxonomy" id="251221"/>
    <lineage>
        <taxon>Bacteria</taxon>
        <taxon>Bacillati</taxon>
        <taxon>Cyanobacteriota</taxon>
        <taxon>Cyanophyceae</taxon>
        <taxon>Gloeobacterales</taxon>
        <taxon>Gloeobacteraceae</taxon>
        <taxon>Gloeobacter</taxon>
    </lineage>
</organism>
<proteinExistence type="predicted"/>
<dbReference type="EMBL" id="BA000045">
    <property type="protein sequence ID" value="BAC90920.1"/>
    <property type="molecule type" value="Genomic_DNA"/>
</dbReference>
<evidence type="ECO:0000313" key="3">
    <source>
        <dbReference type="Proteomes" id="UP000000557"/>
    </source>
</evidence>
<dbReference type="EnsemblBacteria" id="BAC90920">
    <property type="protein sequence ID" value="BAC90920"/>
    <property type="gene ID" value="BAC90920"/>
</dbReference>
<keyword evidence="3" id="KW-1185">Reference proteome</keyword>
<feature type="region of interest" description="Disordered" evidence="1">
    <location>
        <begin position="1"/>
        <end position="24"/>
    </location>
</feature>
<feature type="compositionally biased region" description="Pro residues" evidence="1">
    <location>
        <begin position="10"/>
        <end position="21"/>
    </location>
</feature>
<sequence>MCAYRTCRSQPPPLRNRPNPPFRRIRDQPCAAGRPIWWGGPLFEQKVNSFWAGSEGCPRGRMLPEGVRPRVLLDDPQLGFLLSACSWRSTMKFHPTHCALALGLLAGLGAPAAFASSHREAPFITQHPKLDGTDWYMFNSYETGREGYVTLIANYLPLQDAYGGPNYFTLDPKARYDINIDNDGDAKIDIRFRFNFQNTLNDIALDIAGKQISIPFVNIGPTTVGNTANLNVVETYTVEHWRNGKVQQVTDAKTRGARFTKPADNIGNKSFPDYAAYANSYIYDIKIPGCSTNGRMFVGQRKDPFVVNLGEVFDLVNVTNPLGPVNAEADDLADKNITSLILEVPTSCLTAGGDPVIGGWTSSSAPANRTLLPNGSYLNPATETGPFVQQSRLANPLVNELVIGLKDKNSFNSSLPQSDVQFADYVTNPTLPAVLELLFGTAAPTVFPRNDLVSVFLTGVDGLNKPKSVTPAELMRLNTSIPPTPADKQNTLGVVGGDLAGYPNGRRPGDDAVDISLRAVMGVLLPPDQAPSGTLPFTDGAFHDASFYDTKFPYLRTPIAGSPNNTP</sequence>
<dbReference type="STRING" id="251221.gene:10760483"/>
<dbReference type="eggNOG" id="ENOG502Z7P1">
    <property type="taxonomic scope" value="Bacteria"/>
</dbReference>
<accession>Q7NCJ9</accession>
<dbReference type="PATRIC" id="fig|251221.4.peg.3008"/>
<dbReference type="HOGENOM" id="CLU_025722_0_0_3"/>
<reference evidence="2 3" key="1">
    <citation type="journal article" date="2003" name="DNA Res.">
        <title>Complete genome structure of Gloeobacter violaceus PCC 7421, a cyanobacterium that lacks thylakoids.</title>
        <authorList>
            <person name="Nakamura Y."/>
            <person name="Kaneko T."/>
            <person name="Sato S."/>
            <person name="Mimuro M."/>
            <person name="Miyashita H."/>
            <person name="Tsuchiya T."/>
            <person name="Sasamoto S."/>
            <person name="Watanabe A."/>
            <person name="Kawashima K."/>
            <person name="Kishida Y."/>
            <person name="Kiyokawa C."/>
            <person name="Kohara M."/>
            <person name="Matsumoto M."/>
            <person name="Matsuno A."/>
            <person name="Nakazaki N."/>
            <person name="Shimpo S."/>
            <person name="Takeuchi C."/>
            <person name="Yamada M."/>
            <person name="Tabata S."/>
        </authorList>
    </citation>
    <scope>NUCLEOTIDE SEQUENCE [LARGE SCALE GENOMIC DNA]</scope>
    <source>
        <strain evidence="3">ATCC 29082 / PCC 7421</strain>
    </source>
</reference>
<dbReference type="Proteomes" id="UP000000557">
    <property type="component" value="Chromosome"/>
</dbReference>
<evidence type="ECO:0000256" key="1">
    <source>
        <dbReference type="SAM" id="MobiDB-lite"/>
    </source>
</evidence>
<dbReference type="Pfam" id="PF14224">
    <property type="entry name" value="DUF4331"/>
    <property type="match status" value="1"/>
</dbReference>
<protein>
    <submittedName>
        <fullName evidence="2">Glr2979 protein</fullName>
    </submittedName>
</protein>
<dbReference type="InParanoid" id="Q7NCJ9"/>
<gene>
    <name evidence="2" type="ordered locus">glr2979</name>
</gene>
<dbReference type="AlphaFoldDB" id="Q7NCJ9"/>
<name>Q7NCJ9_GLOVI</name>
<dbReference type="KEGG" id="gvi:glr2979"/>
<dbReference type="InterPro" id="IPR025566">
    <property type="entry name" value="DUF4331"/>
</dbReference>
<dbReference type="OrthoDB" id="525451at2"/>
<reference evidence="2 3" key="2">
    <citation type="journal article" date="2003" name="DNA Res.">
        <title>Complete genome structure of Gloeobacter violaceus PCC 7421, a cyanobacterium that lacks thylakoids (supplement).</title>
        <authorList>
            <person name="Nakamura Y."/>
            <person name="Kaneko T."/>
            <person name="Sato S."/>
            <person name="Mimuro M."/>
            <person name="Miyashita H."/>
            <person name="Tsuchiya T."/>
            <person name="Sasamoto S."/>
            <person name="Watanabe A."/>
            <person name="Kawashima K."/>
            <person name="Kishida Y."/>
            <person name="Kiyokawa C."/>
            <person name="Kohara M."/>
            <person name="Matsumoto M."/>
            <person name="Matsuno A."/>
            <person name="Nakazaki N."/>
            <person name="Shimpo S."/>
            <person name="Takeuchi C."/>
            <person name="Yamada M."/>
            <person name="Tabata S."/>
        </authorList>
    </citation>
    <scope>NUCLEOTIDE SEQUENCE [LARGE SCALE GENOMIC DNA]</scope>
    <source>
        <strain evidence="3">ATCC 29082 / PCC 7421</strain>
    </source>
</reference>
<evidence type="ECO:0000313" key="2">
    <source>
        <dbReference type="EMBL" id="BAC90920.1"/>
    </source>
</evidence>